<dbReference type="AlphaFoldDB" id="A0A1U7TCL0"/>
<protein>
    <submittedName>
        <fullName evidence="5">PRAME family member 12-like</fullName>
    </submittedName>
</protein>
<dbReference type="GeneID" id="103258257"/>
<dbReference type="Gene3D" id="3.80.10.10">
    <property type="entry name" value="Ribonuclease Inhibitor"/>
    <property type="match status" value="1"/>
</dbReference>
<dbReference type="GO" id="GO:0043066">
    <property type="term" value="P:negative regulation of apoptotic process"/>
    <property type="evidence" value="ECO:0007669"/>
    <property type="project" value="InterPro"/>
</dbReference>
<accession>A0A1U7TCL0</accession>
<organism evidence="4 5">
    <name type="scientific">Carlito syrichta</name>
    <name type="common">Philippine tarsier</name>
    <name type="synonym">Tarsius syrichta</name>
    <dbReference type="NCBI Taxonomy" id="1868482"/>
    <lineage>
        <taxon>Eukaryota</taxon>
        <taxon>Metazoa</taxon>
        <taxon>Chordata</taxon>
        <taxon>Craniata</taxon>
        <taxon>Vertebrata</taxon>
        <taxon>Euteleostomi</taxon>
        <taxon>Mammalia</taxon>
        <taxon>Eutheria</taxon>
        <taxon>Euarchontoglires</taxon>
        <taxon>Primates</taxon>
        <taxon>Haplorrhini</taxon>
        <taxon>Tarsiiformes</taxon>
        <taxon>Tarsiidae</taxon>
        <taxon>Carlito</taxon>
    </lineage>
</organism>
<evidence type="ECO:0000256" key="3">
    <source>
        <dbReference type="ARBA" id="ARBA00022737"/>
    </source>
</evidence>
<dbReference type="GO" id="GO:0005737">
    <property type="term" value="C:cytoplasm"/>
    <property type="evidence" value="ECO:0007669"/>
    <property type="project" value="TreeGrafter"/>
</dbReference>
<dbReference type="InterPro" id="IPR026271">
    <property type="entry name" value="PRAME"/>
</dbReference>
<dbReference type="PIRSF" id="PIRSF038286">
    <property type="entry name" value="PRAME"/>
    <property type="match status" value="1"/>
</dbReference>
<comment type="similarity">
    <text evidence="1">Belongs to the PRAME family.</text>
</comment>
<dbReference type="GO" id="GO:0045596">
    <property type="term" value="P:negative regulation of cell differentiation"/>
    <property type="evidence" value="ECO:0007669"/>
    <property type="project" value="InterPro"/>
</dbReference>
<dbReference type="GO" id="GO:0008284">
    <property type="term" value="P:positive regulation of cell population proliferation"/>
    <property type="evidence" value="ECO:0007669"/>
    <property type="project" value="InterPro"/>
</dbReference>
<dbReference type="OrthoDB" id="9515160at2759"/>
<evidence type="ECO:0000313" key="5">
    <source>
        <dbReference type="RefSeq" id="XP_008054133.2"/>
    </source>
</evidence>
<dbReference type="RefSeq" id="XP_008054133.2">
    <property type="nucleotide sequence ID" value="XM_008055942.2"/>
</dbReference>
<dbReference type="InterPro" id="IPR050694">
    <property type="entry name" value="LRRC14/PRAME"/>
</dbReference>
<dbReference type="InterPro" id="IPR032675">
    <property type="entry name" value="LRR_dom_sf"/>
</dbReference>
<dbReference type="KEGG" id="csyr:103258257"/>
<evidence type="ECO:0000313" key="4">
    <source>
        <dbReference type="Proteomes" id="UP000189704"/>
    </source>
</evidence>
<reference evidence="5" key="1">
    <citation type="submission" date="2025-08" db="UniProtKB">
        <authorList>
            <consortium name="RefSeq"/>
        </authorList>
    </citation>
    <scope>IDENTIFICATION</scope>
</reference>
<evidence type="ECO:0000256" key="2">
    <source>
        <dbReference type="ARBA" id="ARBA00022614"/>
    </source>
</evidence>
<proteinExistence type="inferred from homology"/>
<dbReference type="Proteomes" id="UP000189704">
    <property type="component" value="Unplaced"/>
</dbReference>
<keyword evidence="4" id="KW-1185">Reference proteome</keyword>
<dbReference type="PANTHER" id="PTHR14224">
    <property type="entry name" value="SIMILAR TO PREFERENTIALLY EXPRESSED ANTIGEN IN MELANOMA-LIKE 3"/>
    <property type="match status" value="1"/>
</dbReference>
<dbReference type="PANTHER" id="PTHR14224:SF19">
    <property type="entry name" value="PRAME FAMILY MEMBER 11-RELATED"/>
    <property type="match status" value="1"/>
</dbReference>
<sequence>MSLQTPPRLLELAGQSLLGKEAMAISALEELPMELFPSLFMEAFTRRCSETLKAMVQAWPFPHLPLGSLMKTPQLEILKAVLDGLDGLLSQNVRPRKWKLQVLDLRNVDQNFWSVWSGATVCSSEALSRRKTVEDCPRRGRRQPLKVFIDLHLKERTLDEFLIFLFLWAKQRKGLPHICCKNLKILAMSIKNIKKALKLVDLGCIQEVEVNYTWTLSTLAQFGPYLGQMRNLHKFVLSNIYVSPYICPEKKEEFVAQFTSQFLKLDHLQKLYMDSVPFLEGHLDQLLRCLKNPLETLAITNCLLSESDLRHLSQCPSISQLKALDLSGVRLTHFSPEFFHVLIEKTAATIQTLDLDGCEIMDSQLNTILPALSRCSQLTTFSFRGNPISMAALESLLHHTVRMSTLSLELYNVPLETCGGLGVLHQRRFSQLRDELMETLRDLRIPKRVLFCTVPSPCCGNSAFYGLEPCQCCCWMPA</sequence>
<keyword evidence="3" id="KW-0677">Repeat</keyword>
<dbReference type="GO" id="GO:0045892">
    <property type="term" value="P:negative regulation of DNA-templated transcription"/>
    <property type="evidence" value="ECO:0007669"/>
    <property type="project" value="InterPro"/>
</dbReference>
<keyword evidence="2" id="KW-0433">Leucine-rich repeat</keyword>
<gene>
    <name evidence="5" type="primary">LOC103258257</name>
</gene>
<name>A0A1U7TCL0_CARSF</name>
<dbReference type="FunFam" id="3.80.10.10:FF:000354">
    <property type="entry name" value="Melanoma antigen preferentially expressed in tumors"/>
    <property type="match status" value="1"/>
</dbReference>
<dbReference type="SUPFAM" id="SSF52047">
    <property type="entry name" value="RNI-like"/>
    <property type="match status" value="1"/>
</dbReference>
<evidence type="ECO:0000256" key="1">
    <source>
        <dbReference type="ARBA" id="ARBA00009608"/>
    </source>
</evidence>